<protein>
    <submittedName>
        <fullName evidence="1">Uncharacterized protein</fullName>
    </submittedName>
</protein>
<comment type="caution">
    <text evidence="1">The sequence shown here is derived from an EMBL/GenBank/DDBJ whole genome shotgun (WGS) entry which is preliminary data.</text>
</comment>
<name>A0A1F6THM8_9PROT</name>
<accession>A0A1F6THM8</accession>
<organism evidence="1 2">
    <name type="scientific">Candidatus Muproteobacteria bacterium RBG_16_65_31</name>
    <dbReference type="NCBI Taxonomy" id="1817759"/>
    <lineage>
        <taxon>Bacteria</taxon>
        <taxon>Pseudomonadati</taxon>
        <taxon>Pseudomonadota</taxon>
        <taxon>Candidatus Muproteobacteria</taxon>
    </lineage>
</organism>
<dbReference type="InterPro" id="IPR049708">
    <property type="entry name" value="PP0621-like"/>
</dbReference>
<proteinExistence type="predicted"/>
<dbReference type="NCBIfam" id="NF041023">
    <property type="entry name" value="PP0621_fam"/>
    <property type="match status" value="1"/>
</dbReference>
<evidence type="ECO:0000313" key="2">
    <source>
        <dbReference type="Proteomes" id="UP000179344"/>
    </source>
</evidence>
<dbReference type="AlphaFoldDB" id="A0A1F6THM8"/>
<dbReference type="EMBL" id="MFST01000040">
    <property type="protein sequence ID" value="OGI44633.1"/>
    <property type="molecule type" value="Genomic_DNA"/>
</dbReference>
<gene>
    <name evidence="1" type="ORF">A2V92_02960</name>
</gene>
<reference evidence="1 2" key="1">
    <citation type="journal article" date="2016" name="Nat. Commun.">
        <title>Thousands of microbial genomes shed light on interconnected biogeochemical processes in an aquifer system.</title>
        <authorList>
            <person name="Anantharaman K."/>
            <person name="Brown C.T."/>
            <person name="Hug L.A."/>
            <person name="Sharon I."/>
            <person name="Castelle C.J."/>
            <person name="Probst A.J."/>
            <person name="Thomas B.C."/>
            <person name="Singh A."/>
            <person name="Wilkins M.J."/>
            <person name="Karaoz U."/>
            <person name="Brodie E.L."/>
            <person name="Williams K.H."/>
            <person name="Hubbard S.S."/>
            <person name="Banfield J.F."/>
        </authorList>
    </citation>
    <scope>NUCLEOTIDE SEQUENCE [LARGE SCALE GENOMIC DNA]</scope>
</reference>
<sequence>MGQFIRIVIILFGVWLVLGIVRRALARRRPDRGIAPPASVAEILPCAHCGVHVPRRQAITHGGRIYCSEEHRLAGPKK</sequence>
<dbReference type="Proteomes" id="UP000179344">
    <property type="component" value="Unassembled WGS sequence"/>
</dbReference>
<evidence type="ECO:0000313" key="1">
    <source>
        <dbReference type="EMBL" id="OGI44633.1"/>
    </source>
</evidence>